<keyword evidence="5" id="KW-1185">Reference proteome</keyword>
<evidence type="ECO:0000256" key="1">
    <source>
        <dbReference type="SAM" id="MobiDB-lite"/>
    </source>
</evidence>
<dbReference type="RefSeq" id="WP_282299379.1">
    <property type="nucleotide sequence ID" value="NZ_CP124616.1"/>
</dbReference>
<dbReference type="PROSITE" id="PS51724">
    <property type="entry name" value="SPOR"/>
    <property type="match status" value="1"/>
</dbReference>
<dbReference type="SUPFAM" id="SSF110997">
    <property type="entry name" value="Sporulation related repeat"/>
    <property type="match status" value="1"/>
</dbReference>
<evidence type="ECO:0000313" key="5">
    <source>
        <dbReference type="Proteomes" id="UP001241605"/>
    </source>
</evidence>
<gene>
    <name evidence="4" type="ORF">QF118_12450</name>
</gene>
<dbReference type="InterPro" id="IPR036680">
    <property type="entry name" value="SPOR-like_sf"/>
</dbReference>
<evidence type="ECO:0000313" key="4">
    <source>
        <dbReference type="EMBL" id="WGW02747.1"/>
    </source>
</evidence>
<keyword evidence="2" id="KW-0472">Membrane</keyword>
<accession>A0ABY8QEY3</accession>
<keyword evidence="2" id="KW-0812">Transmembrane</keyword>
<sequence>MTDYTYHGAATSAPAPRNVASVTNWAGAVASLALIVGVGIWGYKVVARDVSGVPVVRATATPMRIAPENPGGTLADHQGLAVNQVAGSGIAAPPADRLVLAPRPAGLSEDDVAQGLLAAIPEPEAAPRAVALQPAPDLAVPDAGAPAQDAPEAELDPIQALANQLAAGAVPLGALAPAETLDDEAETDMALLDSSTTTTAETPLPGPGLARSLRPRVRPAGIQEASLTALAPETIAATVAQASARELDAAALPTGTRLVQIGAFDSPETARAEWQRLEGRFGDYLEGKDRVIQKASSGGRTFYRLRAHGFDDLSDARRFCAAFVAQNVDCIPVVTR</sequence>
<dbReference type="Pfam" id="PF05036">
    <property type="entry name" value="SPOR"/>
    <property type="match status" value="1"/>
</dbReference>
<name>A0ABY8QEY3_9RHOB</name>
<proteinExistence type="predicted"/>
<dbReference type="Proteomes" id="UP001241605">
    <property type="component" value="Chromosome"/>
</dbReference>
<dbReference type="Gene3D" id="3.30.70.1070">
    <property type="entry name" value="Sporulation related repeat"/>
    <property type="match status" value="1"/>
</dbReference>
<feature type="domain" description="SPOR" evidence="3">
    <location>
        <begin position="251"/>
        <end position="336"/>
    </location>
</feature>
<reference evidence="4 5" key="1">
    <citation type="submission" date="2023-05" db="EMBL/GenBank/DDBJ databases">
        <title>YMD87, complete Genome.</title>
        <authorList>
            <person name="Zhang J."/>
            <person name="Xu X."/>
        </authorList>
    </citation>
    <scope>NUCLEOTIDE SEQUENCE [LARGE SCALE GENOMIC DNA]</scope>
    <source>
        <strain evidence="4 5">YMD87</strain>
    </source>
</reference>
<organism evidence="4 5">
    <name type="scientific">Tropicibacter oceani</name>
    <dbReference type="NCBI Taxonomy" id="3058420"/>
    <lineage>
        <taxon>Bacteria</taxon>
        <taxon>Pseudomonadati</taxon>
        <taxon>Pseudomonadota</taxon>
        <taxon>Alphaproteobacteria</taxon>
        <taxon>Rhodobacterales</taxon>
        <taxon>Roseobacteraceae</taxon>
        <taxon>Tropicibacter</taxon>
    </lineage>
</organism>
<feature type="transmembrane region" description="Helical" evidence="2">
    <location>
        <begin position="25"/>
        <end position="43"/>
    </location>
</feature>
<evidence type="ECO:0000259" key="3">
    <source>
        <dbReference type="PROSITE" id="PS51724"/>
    </source>
</evidence>
<feature type="region of interest" description="Disordered" evidence="1">
    <location>
        <begin position="194"/>
        <end position="213"/>
    </location>
</feature>
<protein>
    <submittedName>
        <fullName evidence="4">SPOR domain-containing protein</fullName>
    </submittedName>
</protein>
<evidence type="ECO:0000256" key="2">
    <source>
        <dbReference type="SAM" id="Phobius"/>
    </source>
</evidence>
<dbReference type="EMBL" id="CP124616">
    <property type="protein sequence ID" value="WGW02747.1"/>
    <property type="molecule type" value="Genomic_DNA"/>
</dbReference>
<keyword evidence="2" id="KW-1133">Transmembrane helix</keyword>
<dbReference type="InterPro" id="IPR007730">
    <property type="entry name" value="SPOR-like_dom"/>
</dbReference>